<dbReference type="RefSeq" id="WP_097188411.1">
    <property type="nucleotide sequence ID" value="NZ_OBQK01000007.1"/>
</dbReference>
<reference evidence="2" key="1">
    <citation type="submission" date="2017-08" db="EMBL/GenBank/DDBJ databases">
        <authorList>
            <person name="Varghese N."/>
            <person name="Submissions S."/>
        </authorList>
    </citation>
    <scope>NUCLEOTIDE SEQUENCE [LARGE SCALE GENOMIC DNA]</scope>
    <source>
        <strain evidence="2">USBA17B2</strain>
    </source>
</reference>
<dbReference type="InterPro" id="IPR053165">
    <property type="entry name" value="HSI-I_assembly_Hcp1"/>
</dbReference>
<dbReference type="EMBL" id="OBQK01000007">
    <property type="protein sequence ID" value="SOC56273.1"/>
    <property type="molecule type" value="Genomic_DNA"/>
</dbReference>
<dbReference type="PANTHER" id="PTHR36152:SF1">
    <property type="entry name" value="UBIQUITIN-LIKE DOMAIN-CONTAINING PROTEIN"/>
    <property type="match status" value="1"/>
</dbReference>
<dbReference type="InterPro" id="IPR036624">
    <property type="entry name" value="Hcp1-lik_sf"/>
</dbReference>
<accession>A0A285VQQ0</accession>
<dbReference type="NCBIfam" id="TIGR03344">
    <property type="entry name" value="VI_effect_Hcp1"/>
    <property type="match status" value="1"/>
</dbReference>
<dbReference type="Proteomes" id="UP000219688">
    <property type="component" value="Unassembled WGS sequence"/>
</dbReference>
<evidence type="ECO:0000313" key="2">
    <source>
        <dbReference type="Proteomes" id="UP000219688"/>
    </source>
</evidence>
<keyword evidence="2" id="KW-1185">Reference proteome</keyword>
<dbReference type="Gene3D" id="2.30.110.20">
    <property type="entry name" value="Hcp1-like"/>
    <property type="match status" value="1"/>
</dbReference>
<dbReference type="AlphaFoldDB" id="A0A285VQQ0"/>
<name>A0A285VQQ0_9MICO</name>
<dbReference type="Pfam" id="PF05638">
    <property type="entry name" value="T6SS_HCP"/>
    <property type="match status" value="1"/>
</dbReference>
<sequence>MTIDGFLKIPDIPGESRREGHEDEIEIHGVTFGLEAHYEAGGSARRGRVSFDMVSVSKYYDRSSPPLKEALVANRRLREVVLSVRRTVEGETSDYLVVTLTDVVVVRYDLAPAPDRADTLAELVGLAYRSISFVYDGQHEVELEVRDIR</sequence>
<organism evidence="1 2">
    <name type="scientific">Ornithinimicrobium cerasi</name>
    <dbReference type="NCBI Taxonomy" id="2248773"/>
    <lineage>
        <taxon>Bacteria</taxon>
        <taxon>Bacillati</taxon>
        <taxon>Actinomycetota</taxon>
        <taxon>Actinomycetes</taxon>
        <taxon>Micrococcales</taxon>
        <taxon>Ornithinimicrobiaceae</taxon>
        <taxon>Ornithinimicrobium</taxon>
    </lineage>
</organism>
<dbReference type="InterPro" id="IPR008514">
    <property type="entry name" value="T6SS_Hcp"/>
</dbReference>
<dbReference type="SUPFAM" id="SSF141452">
    <property type="entry name" value="Hcp1-like"/>
    <property type="match status" value="1"/>
</dbReference>
<dbReference type="PANTHER" id="PTHR36152">
    <property type="entry name" value="CYTOPLASMIC PROTEIN-RELATED"/>
    <property type="match status" value="1"/>
</dbReference>
<protein>
    <submittedName>
        <fullName evidence="1">Type VI secretion system secreted protein Hcp</fullName>
    </submittedName>
</protein>
<evidence type="ECO:0000313" key="1">
    <source>
        <dbReference type="EMBL" id="SOC56273.1"/>
    </source>
</evidence>
<gene>
    <name evidence="1" type="ORF">SAMN05421879_10751</name>
</gene>
<proteinExistence type="predicted"/>